<evidence type="ECO:0000256" key="1">
    <source>
        <dbReference type="ARBA" id="ARBA00008721"/>
    </source>
</evidence>
<sequence>MLAAVCSFTINAQELPKVFGKQLHPNSVNTETGTIRCITTEYEEYLQNKHPKRATNAEFEQWISGKIQENQAKRVTASANSTNEIITIPVVVHVIHNEPFEGSNENITDEQVLSQITVLNQDYRRMIGTPGYNSNVVGADVEIEFCLAQVDPSGNATNGIDRVYYGQSSWSESQIENTLKPNTIWNPNNYFNIWVCNFGGDLEGVLGYAQFPSSSGLEGISSNGGSANTDGVAIHYEYFGSRDIYSSGNYQSPYDKGRTTTHEVGHSLGLIHIWGNTYNNESCSFSDYCDDTPASSGPNGGCNSHYSCSNYDMIENYMDYTNDACMNIFTQDQKERILAVLQNSPRRASLKTSLACMPLADSKDFELLNGINVYPNPTQNILNIGAAELPDNYVIYNNLGQTVISTEVTSANDLTVNTSSYSNGIYFIRINKGSQSKVLKFVKK</sequence>
<feature type="domain" description="Secretion system C-terminal sorting" evidence="10">
    <location>
        <begin position="373"/>
        <end position="441"/>
    </location>
</feature>
<protein>
    <recommendedName>
        <fullName evidence="13">T9SS type A sorting domain-containing protein</fullName>
    </recommendedName>
</protein>
<evidence type="ECO:0000259" key="9">
    <source>
        <dbReference type="Pfam" id="PF05572"/>
    </source>
</evidence>
<dbReference type="Gene3D" id="3.40.390.10">
    <property type="entry name" value="Collagenase (Catalytic Domain)"/>
    <property type="match status" value="1"/>
</dbReference>
<comment type="similarity">
    <text evidence="1">Belongs to the peptidase M43B family.</text>
</comment>
<evidence type="ECO:0000313" key="11">
    <source>
        <dbReference type="EMBL" id="GGB69421.1"/>
    </source>
</evidence>
<evidence type="ECO:0000256" key="2">
    <source>
        <dbReference type="ARBA" id="ARBA00022670"/>
    </source>
</evidence>
<evidence type="ECO:0000256" key="7">
    <source>
        <dbReference type="ARBA" id="ARBA00023049"/>
    </source>
</evidence>
<dbReference type="CDD" id="cd04275">
    <property type="entry name" value="ZnMc_pappalysin_like"/>
    <property type="match status" value="1"/>
</dbReference>
<comment type="caution">
    <text evidence="11">The sequence shown here is derived from an EMBL/GenBank/DDBJ whole genome shotgun (WGS) entry which is preliminary data.</text>
</comment>
<evidence type="ECO:0000256" key="5">
    <source>
        <dbReference type="ARBA" id="ARBA00022801"/>
    </source>
</evidence>
<name>A0ABQ1JKI7_9FLAO</name>
<keyword evidence="3" id="KW-0479">Metal-binding</keyword>
<keyword evidence="8" id="KW-1015">Disulfide bond</keyword>
<keyword evidence="5" id="KW-0378">Hydrolase</keyword>
<evidence type="ECO:0000256" key="4">
    <source>
        <dbReference type="ARBA" id="ARBA00022729"/>
    </source>
</evidence>
<reference evidence="12" key="1">
    <citation type="journal article" date="2019" name="Int. J. Syst. Evol. Microbiol.">
        <title>The Global Catalogue of Microorganisms (GCM) 10K type strain sequencing project: providing services to taxonomists for standard genome sequencing and annotation.</title>
        <authorList>
            <consortium name="The Broad Institute Genomics Platform"/>
            <consortium name="The Broad Institute Genome Sequencing Center for Infectious Disease"/>
            <person name="Wu L."/>
            <person name="Ma J."/>
        </authorList>
    </citation>
    <scope>NUCLEOTIDE SEQUENCE [LARGE SCALE GENOMIC DNA]</scope>
    <source>
        <strain evidence="12">CGMCC 1.15461</strain>
    </source>
</reference>
<gene>
    <name evidence="11" type="ORF">GCM10007424_06760</name>
</gene>
<keyword evidence="2" id="KW-0645">Protease</keyword>
<dbReference type="InterPro" id="IPR026444">
    <property type="entry name" value="Secre_tail"/>
</dbReference>
<keyword evidence="7" id="KW-0482">Metalloprotease</keyword>
<evidence type="ECO:0000256" key="6">
    <source>
        <dbReference type="ARBA" id="ARBA00022833"/>
    </source>
</evidence>
<dbReference type="SUPFAM" id="SSF55486">
    <property type="entry name" value="Metalloproteases ('zincins'), catalytic domain"/>
    <property type="match status" value="1"/>
</dbReference>
<evidence type="ECO:0008006" key="13">
    <source>
        <dbReference type="Google" id="ProtNLM"/>
    </source>
</evidence>
<dbReference type="InterPro" id="IPR008754">
    <property type="entry name" value="Peptidase_M43"/>
</dbReference>
<organism evidence="11 12">
    <name type="scientific">Flavobacterium suaedae</name>
    <dbReference type="NCBI Taxonomy" id="1767027"/>
    <lineage>
        <taxon>Bacteria</taxon>
        <taxon>Pseudomonadati</taxon>
        <taxon>Bacteroidota</taxon>
        <taxon>Flavobacteriia</taxon>
        <taxon>Flavobacteriales</taxon>
        <taxon>Flavobacteriaceae</taxon>
        <taxon>Flavobacterium</taxon>
    </lineage>
</organism>
<accession>A0ABQ1JKI7</accession>
<dbReference type="PANTHER" id="PTHR47466">
    <property type="match status" value="1"/>
</dbReference>
<evidence type="ECO:0000256" key="8">
    <source>
        <dbReference type="ARBA" id="ARBA00023157"/>
    </source>
</evidence>
<dbReference type="NCBIfam" id="TIGR04183">
    <property type="entry name" value="Por_Secre_tail"/>
    <property type="match status" value="1"/>
</dbReference>
<keyword evidence="12" id="KW-1185">Reference proteome</keyword>
<dbReference type="Pfam" id="PF18962">
    <property type="entry name" value="Por_Secre_tail"/>
    <property type="match status" value="1"/>
</dbReference>
<dbReference type="Pfam" id="PF05572">
    <property type="entry name" value="Peptidase_M43"/>
    <property type="match status" value="1"/>
</dbReference>
<evidence type="ECO:0000313" key="12">
    <source>
        <dbReference type="Proteomes" id="UP000615760"/>
    </source>
</evidence>
<keyword evidence="6" id="KW-0862">Zinc</keyword>
<feature type="domain" description="Peptidase M43 pregnancy-associated plasma-A" evidence="9">
    <location>
        <begin position="182"/>
        <end position="341"/>
    </location>
</feature>
<evidence type="ECO:0000259" key="10">
    <source>
        <dbReference type="Pfam" id="PF18962"/>
    </source>
</evidence>
<dbReference type="EMBL" id="BMJE01000002">
    <property type="protein sequence ID" value="GGB69421.1"/>
    <property type="molecule type" value="Genomic_DNA"/>
</dbReference>
<dbReference type="InterPro" id="IPR024079">
    <property type="entry name" value="MetalloPept_cat_dom_sf"/>
</dbReference>
<evidence type="ECO:0000256" key="3">
    <source>
        <dbReference type="ARBA" id="ARBA00022723"/>
    </source>
</evidence>
<keyword evidence="4" id="KW-0732">Signal</keyword>
<dbReference type="PANTHER" id="PTHR47466:SF1">
    <property type="entry name" value="METALLOPROTEASE MEP1 (AFU_ORTHOLOGUE AFUA_1G07730)-RELATED"/>
    <property type="match status" value="1"/>
</dbReference>
<dbReference type="Proteomes" id="UP000615760">
    <property type="component" value="Unassembled WGS sequence"/>
</dbReference>
<proteinExistence type="inferred from homology"/>